<organism evidence="2 3">
    <name type="scientific">Paenibacillus sacheonensis</name>
    <dbReference type="NCBI Taxonomy" id="742054"/>
    <lineage>
        <taxon>Bacteria</taxon>
        <taxon>Bacillati</taxon>
        <taxon>Bacillota</taxon>
        <taxon>Bacilli</taxon>
        <taxon>Bacillales</taxon>
        <taxon>Paenibacillaceae</taxon>
        <taxon>Paenibacillus</taxon>
    </lineage>
</organism>
<gene>
    <name evidence="2" type="ORF">GT003_19125</name>
</gene>
<dbReference type="Proteomes" id="UP000558113">
    <property type="component" value="Unassembled WGS sequence"/>
</dbReference>
<proteinExistence type="predicted"/>
<dbReference type="AlphaFoldDB" id="A0A7X4YRB2"/>
<evidence type="ECO:0000313" key="3">
    <source>
        <dbReference type="Proteomes" id="UP000558113"/>
    </source>
</evidence>
<sequence length="46" mass="5023">MEKQTLKAWQQPMLEVLDVNETMGGPNGVFPDKNGKGSNNGHAHES</sequence>
<dbReference type="InterPro" id="IPR049825">
    <property type="entry name" value="Lasso_PadeA-like"/>
</dbReference>
<accession>A0A7X4YRB2</accession>
<feature type="compositionally biased region" description="Polar residues" evidence="1">
    <location>
        <begin position="36"/>
        <end position="46"/>
    </location>
</feature>
<dbReference type="EMBL" id="JAAAMU010000010">
    <property type="protein sequence ID" value="NBC71112.1"/>
    <property type="molecule type" value="Genomic_DNA"/>
</dbReference>
<dbReference type="OrthoDB" id="2913105at2"/>
<evidence type="ECO:0000256" key="1">
    <source>
        <dbReference type="SAM" id="MobiDB-lite"/>
    </source>
</evidence>
<name>A0A7X4YRB2_9BACL</name>
<comment type="caution">
    <text evidence="2">The sequence shown here is derived from an EMBL/GenBank/DDBJ whole genome shotgun (WGS) entry which is preliminary data.</text>
</comment>
<feature type="region of interest" description="Disordered" evidence="1">
    <location>
        <begin position="20"/>
        <end position="46"/>
    </location>
</feature>
<dbReference type="RefSeq" id="WP_161700761.1">
    <property type="nucleotide sequence ID" value="NZ_JAAAMU010000010.1"/>
</dbReference>
<keyword evidence="3" id="KW-1185">Reference proteome</keyword>
<protein>
    <submittedName>
        <fullName evidence="2">Paeninodin family lasso peptide</fullName>
    </submittedName>
</protein>
<evidence type="ECO:0000313" key="2">
    <source>
        <dbReference type="EMBL" id="NBC71112.1"/>
    </source>
</evidence>
<dbReference type="NCBIfam" id="NF033524">
    <property type="entry name" value="lasso_PadeA_fam"/>
    <property type="match status" value="1"/>
</dbReference>
<reference evidence="2 3" key="1">
    <citation type="submission" date="2020-01" db="EMBL/GenBank/DDBJ databases">
        <title>Paenibacillus soybeanensis sp. nov. isolated from the nodules of soybean (Glycine max(L.) Merr).</title>
        <authorList>
            <person name="Wang H."/>
        </authorList>
    </citation>
    <scope>NUCLEOTIDE SEQUENCE [LARGE SCALE GENOMIC DNA]</scope>
    <source>
        <strain evidence="2 3">DSM 23054</strain>
    </source>
</reference>